<evidence type="ECO:0000313" key="1">
    <source>
        <dbReference type="EMBL" id="ATS90398.1"/>
    </source>
</evidence>
<accession>A0A808FKS7</accession>
<reference evidence="1" key="1">
    <citation type="journal article" date="2017" name="BMC Genomics">
        <title>Xanthomonas adaptation to common bean is associated with horizontal transfers of genes encoding TAL effectors.</title>
        <authorList>
            <person name="Ruh M."/>
            <person name="Briand M."/>
            <person name="Bonneau S."/>
            <person name="Jacques M.A."/>
            <person name="Chen N.W.G."/>
        </authorList>
    </citation>
    <scope>NUCLEOTIDE SEQUENCE [LARGE SCALE GENOMIC DNA]</scope>
    <source>
        <strain evidence="1">CFBP6167</strain>
    </source>
</reference>
<proteinExistence type="predicted"/>
<protein>
    <submittedName>
        <fullName evidence="1">Uncharacterized protein</fullName>
    </submittedName>
</protein>
<dbReference type="EMBL" id="CP021018">
    <property type="protein sequence ID" value="ATS90398.1"/>
    <property type="molecule type" value="Genomic_DNA"/>
</dbReference>
<name>A0A808FKS7_XANCI</name>
<gene>
    <name evidence="1" type="ORF">XcfCFBP6167P_20745</name>
</gene>
<sequence>MGFLCLHPAGTSRRNACVGRAANTTPARGICPPATCGFEPPDIPSPLAAVLGLFQEGVAMSTASSMPASVPVDLLPTFAHRLRWDVREVLRRLAACAAVEQASDHPTHPLSRQLGALPHTLRRRFARGAVALQQCVAASITRHQPEAP</sequence>
<dbReference type="AlphaFoldDB" id="A0A808FKS7"/>
<organism evidence="1">
    <name type="scientific">Xanthomonas citri pv. phaseoli var. fuscans</name>
    <dbReference type="NCBI Taxonomy" id="473423"/>
    <lineage>
        <taxon>Bacteria</taxon>
        <taxon>Pseudomonadati</taxon>
        <taxon>Pseudomonadota</taxon>
        <taxon>Gammaproteobacteria</taxon>
        <taxon>Lysobacterales</taxon>
        <taxon>Lysobacteraceae</taxon>
        <taxon>Xanthomonas</taxon>
    </lineage>
</organism>